<organism evidence="2">
    <name type="scientific">marine sediment metagenome</name>
    <dbReference type="NCBI Taxonomy" id="412755"/>
    <lineage>
        <taxon>unclassified sequences</taxon>
        <taxon>metagenomes</taxon>
        <taxon>ecological metagenomes</taxon>
    </lineage>
</organism>
<feature type="region of interest" description="Disordered" evidence="1">
    <location>
        <begin position="25"/>
        <end position="53"/>
    </location>
</feature>
<sequence length="53" mass="6101">MKAIEVITSLLRALMERDNLIMKCGLDKSSPSKKRLPRRFTPRNDNSHCETAQ</sequence>
<accession>X1I4L6</accession>
<proteinExistence type="predicted"/>
<feature type="compositionally biased region" description="Basic residues" evidence="1">
    <location>
        <begin position="31"/>
        <end position="41"/>
    </location>
</feature>
<reference evidence="2" key="1">
    <citation type="journal article" date="2014" name="Front. Microbiol.">
        <title>High frequency of phylogenetically diverse reductive dehalogenase-homologous genes in deep subseafloor sedimentary metagenomes.</title>
        <authorList>
            <person name="Kawai M."/>
            <person name="Futagami T."/>
            <person name="Toyoda A."/>
            <person name="Takaki Y."/>
            <person name="Nishi S."/>
            <person name="Hori S."/>
            <person name="Arai W."/>
            <person name="Tsubouchi T."/>
            <person name="Morono Y."/>
            <person name="Uchiyama I."/>
            <person name="Ito T."/>
            <person name="Fujiyama A."/>
            <person name="Inagaki F."/>
            <person name="Takami H."/>
        </authorList>
    </citation>
    <scope>NUCLEOTIDE SEQUENCE</scope>
    <source>
        <strain evidence="2">Expedition CK06-06</strain>
    </source>
</reference>
<protein>
    <submittedName>
        <fullName evidence="2">Uncharacterized protein</fullName>
    </submittedName>
</protein>
<feature type="non-terminal residue" evidence="2">
    <location>
        <position position="53"/>
    </location>
</feature>
<gene>
    <name evidence="2" type="ORF">S03H2_44577</name>
</gene>
<comment type="caution">
    <text evidence="2">The sequence shown here is derived from an EMBL/GenBank/DDBJ whole genome shotgun (WGS) entry which is preliminary data.</text>
</comment>
<dbReference type="AlphaFoldDB" id="X1I4L6"/>
<dbReference type="EMBL" id="BARU01027883">
    <property type="protein sequence ID" value="GAH64255.1"/>
    <property type="molecule type" value="Genomic_DNA"/>
</dbReference>
<evidence type="ECO:0000313" key="2">
    <source>
        <dbReference type="EMBL" id="GAH64255.1"/>
    </source>
</evidence>
<name>X1I4L6_9ZZZZ</name>
<evidence type="ECO:0000256" key="1">
    <source>
        <dbReference type="SAM" id="MobiDB-lite"/>
    </source>
</evidence>